<name>A0ABR3GEQ0_9PEZI</name>
<keyword evidence="2" id="KW-1185">Reference proteome</keyword>
<reference evidence="1 2" key="1">
    <citation type="submission" date="2024-02" db="EMBL/GenBank/DDBJ databases">
        <title>Discinaceae phylogenomics.</title>
        <authorList>
            <person name="Dirks A.C."/>
            <person name="James T.Y."/>
        </authorList>
    </citation>
    <scope>NUCLEOTIDE SEQUENCE [LARGE SCALE GENOMIC DNA]</scope>
    <source>
        <strain evidence="1 2">ACD0624</strain>
    </source>
</reference>
<dbReference type="EMBL" id="JBBBZM010000095">
    <property type="protein sequence ID" value="KAL0634399.1"/>
    <property type="molecule type" value="Genomic_DNA"/>
</dbReference>
<evidence type="ECO:0000313" key="2">
    <source>
        <dbReference type="Proteomes" id="UP001447188"/>
    </source>
</evidence>
<proteinExistence type="predicted"/>
<accession>A0ABR3GEQ0</accession>
<organism evidence="1 2">
    <name type="scientific">Discina gigas</name>
    <dbReference type="NCBI Taxonomy" id="1032678"/>
    <lineage>
        <taxon>Eukaryota</taxon>
        <taxon>Fungi</taxon>
        <taxon>Dikarya</taxon>
        <taxon>Ascomycota</taxon>
        <taxon>Pezizomycotina</taxon>
        <taxon>Pezizomycetes</taxon>
        <taxon>Pezizales</taxon>
        <taxon>Discinaceae</taxon>
        <taxon>Discina</taxon>
    </lineage>
</organism>
<comment type="caution">
    <text evidence="1">The sequence shown here is derived from an EMBL/GenBank/DDBJ whole genome shotgun (WGS) entry which is preliminary data.</text>
</comment>
<evidence type="ECO:0000313" key="1">
    <source>
        <dbReference type="EMBL" id="KAL0634399.1"/>
    </source>
</evidence>
<dbReference type="Proteomes" id="UP001447188">
    <property type="component" value="Unassembled WGS sequence"/>
</dbReference>
<sequence>MEAKGIAAELALPSYPPYGYLVITAEDISRGDIDKFVGSPFTEKGIPRYHNIRIGEGIPGYFVVLVDQALPGKLKGYRPLVKILNAIMDKCGDMPGVTDKNWPRHTLGNCAETWGMQAPATTLGGLGTSVSIFGMQSETLKAALMYDNWEDKIELKPACNNCTYL</sequence>
<gene>
    <name evidence="1" type="ORF">Q9L58_006647</name>
</gene>
<protein>
    <submittedName>
        <fullName evidence="1">Uncharacterized protein</fullName>
    </submittedName>
</protein>